<evidence type="ECO:0000256" key="9">
    <source>
        <dbReference type="ARBA" id="ARBA00023125"/>
    </source>
</evidence>
<reference evidence="16 17" key="2">
    <citation type="journal article" date="2017" name="Genome Biol.">
        <title>New reference genome sequences of hot pepper reveal the massive evolution of plant disease-resistance genes by retroduplication.</title>
        <authorList>
            <person name="Kim S."/>
            <person name="Park J."/>
            <person name="Yeom S.I."/>
            <person name="Kim Y.M."/>
            <person name="Seo E."/>
            <person name="Kim K.T."/>
            <person name="Kim M.S."/>
            <person name="Lee J.M."/>
            <person name="Cheong K."/>
            <person name="Shin H.S."/>
            <person name="Kim S.B."/>
            <person name="Han K."/>
            <person name="Lee J."/>
            <person name="Park M."/>
            <person name="Lee H.A."/>
            <person name="Lee H.Y."/>
            <person name="Lee Y."/>
            <person name="Oh S."/>
            <person name="Lee J.H."/>
            <person name="Choi E."/>
            <person name="Choi E."/>
            <person name="Lee S.E."/>
            <person name="Jeon J."/>
            <person name="Kim H."/>
            <person name="Choi G."/>
            <person name="Song H."/>
            <person name="Lee J."/>
            <person name="Lee S.C."/>
            <person name="Kwon J.K."/>
            <person name="Lee H.Y."/>
            <person name="Koo N."/>
            <person name="Hong Y."/>
            <person name="Kim R.W."/>
            <person name="Kang W.H."/>
            <person name="Huh J.H."/>
            <person name="Kang B.C."/>
            <person name="Yang T.J."/>
            <person name="Lee Y.H."/>
            <person name="Bennetzen J.L."/>
            <person name="Choi D."/>
        </authorList>
    </citation>
    <scope>NUCLEOTIDE SEQUENCE [LARGE SCALE GENOMIC DNA]</scope>
    <source>
        <strain evidence="17">cv. CM334</strain>
    </source>
</reference>
<keyword evidence="7" id="KW-0677">Repeat</keyword>
<keyword evidence="17" id="KW-1185">Reference proteome</keyword>
<evidence type="ECO:0000259" key="15">
    <source>
        <dbReference type="PROSITE" id="PS51294"/>
    </source>
</evidence>
<evidence type="ECO:0000256" key="4">
    <source>
        <dbReference type="ARBA" id="ARBA00022664"/>
    </source>
</evidence>
<keyword evidence="6" id="KW-0747">Spliceosome</keyword>
<dbReference type="PROSITE" id="PS51294">
    <property type="entry name" value="HTH_MYB"/>
    <property type="match status" value="1"/>
</dbReference>
<comment type="similarity">
    <text evidence="3">Belongs to the CEF1 family.</text>
</comment>
<dbReference type="InterPro" id="IPR001005">
    <property type="entry name" value="SANT/Myb"/>
</dbReference>
<dbReference type="GO" id="GO:0000974">
    <property type="term" value="C:Prp19 complex"/>
    <property type="evidence" value="ECO:0000318"/>
    <property type="project" value="GO_Central"/>
</dbReference>
<evidence type="ECO:0000259" key="13">
    <source>
        <dbReference type="PROSITE" id="PS50090"/>
    </source>
</evidence>
<dbReference type="InterPro" id="IPR009057">
    <property type="entry name" value="Homeodomain-like_sf"/>
</dbReference>
<dbReference type="EMBL" id="AYRZ02000001">
    <property type="protein sequence ID" value="PHT93117.1"/>
    <property type="molecule type" value="Genomic_DNA"/>
</dbReference>
<feature type="domain" description="Myb-like" evidence="13">
    <location>
        <begin position="32"/>
        <end position="73"/>
    </location>
</feature>
<dbReference type="SMART" id="SM00717">
    <property type="entry name" value="SANT"/>
    <property type="match status" value="1"/>
</dbReference>
<evidence type="ECO:0000256" key="7">
    <source>
        <dbReference type="ARBA" id="ARBA00022737"/>
    </source>
</evidence>
<evidence type="ECO:0008006" key="18">
    <source>
        <dbReference type="Google" id="ProtNLM"/>
    </source>
</evidence>
<dbReference type="GO" id="GO:0005681">
    <property type="term" value="C:spliceosomal complex"/>
    <property type="evidence" value="ECO:0000318"/>
    <property type="project" value="GO_Central"/>
</dbReference>
<evidence type="ECO:0000256" key="5">
    <source>
        <dbReference type="ARBA" id="ARBA00022670"/>
    </source>
</evidence>
<keyword evidence="8" id="KW-0378">Hydrolase</keyword>
<protein>
    <recommendedName>
        <fullName evidence="18">Ubiquitin-like protease family profile domain-containing protein</fullName>
    </recommendedName>
</protein>
<evidence type="ECO:0000256" key="10">
    <source>
        <dbReference type="ARBA" id="ARBA00023187"/>
    </source>
</evidence>
<dbReference type="InterPro" id="IPR017930">
    <property type="entry name" value="Myb_dom"/>
</dbReference>
<evidence type="ECO:0000256" key="2">
    <source>
        <dbReference type="ARBA" id="ARBA00005234"/>
    </source>
</evidence>
<evidence type="ECO:0000256" key="11">
    <source>
        <dbReference type="ARBA" id="ARBA00023242"/>
    </source>
</evidence>
<evidence type="ECO:0000256" key="1">
    <source>
        <dbReference type="ARBA" id="ARBA00004123"/>
    </source>
</evidence>
<comment type="caution">
    <text evidence="16">The sequence shown here is derived from an EMBL/GenBank/DDBJ whole genome shotgun (WGS) entry which is preliminary data.</text>
</comment>
<comment type="subcellular location">
    <subcellularLocation>
        <location evidence="1">Nucleus</location>
    </subcellularLocation>
</comment>
<dbReference type="InterPro" id="IPR003653">
    <property type="entry name" value="Peptidase_C48_C"/>
</dbReference>
<dbReference type="Gene3D" id="1.10.10.60">
    <property type="entry name" value="Homeodomain-like"/>
    <property type="match status" value="1"/>
</dbReference>
<evidence type="ECO:0000313" key="16">
    <source>
        <dbReference type="EMBL" id="PHT93117.1"/>
    </source>
</evidence>
<dbReference type="SUPFAM" id="SSF46689">
    <property type="entry name" value="Homeodomain-like"/>
    <property type="match status" value="1"/>
</dbReference>
<gene>
    <name evidence="16" type="ORF">T459_00999</name>
</gene>
<evidence type="ECO:0000256" key="8">
    <source>
        <dbReference type="ARBA" id="ARBA00022801"/>
    </source>
</evidence>
<keyword evidence="5" id="KW-0645">Protease</keyword>
<dbReference type="AlphaFoldDB" id="A0A2G3AFW5"/>
<dbReference type="SUPFAM" id="SSF54001">
    <property type="entry name" value="Cysteine proteinases"/>
    <property type="match status" value="1"/>
</dbReference>
<evidence type="ECO:0000259" key="14">
    <source>
        <dbReference type="PROSITE" id="PS50600"/>
    </source>
</evidence>
<evidence type="ECO:0000313" key="17">
    <source>
        <dbReference type="Proteomes" id="UP000222542"/>
    </source>
</evidence>
<dbReference type="STRING" id="4072.A0A2G3AFW5"/>
<dbReference type="GO" id="GO:0008234">
    <property type="term" value="F:cysteine-type peptidase activity"/>
    <property type="evidence" value="ECO:0007669"/>
    <property type="project" value="InterPro"/>
</dbReference>
<dbReference type="PROSITE" id="PS50600">
    <property type="entry name" value="ULP_PROTEASE"/>
    <property type="match status" value="1"/>
</dbReference>
<dbReference type="Gene3D" id="3.40.395.10">
    <property type="entry name" value="Adenoviral Proteinase, Chain A"/>
    <property type="match status" value="1"/>
</dbReference>
<dbReference type="GO" id="GO:0010597">
    <property type="term" value="P:green leaf volatile biosynthetic process"/>
    <property type="evidence" value="ECO:0007669"/>
    <property type="project" value="UniProtKB-ARBA"/>
</dbReference>
<organism evidence="16 17">
    <name type="scientific">Capsicum annuum</name>
    <name type="common">Capsicum pepper</name>
    <dbReference type="NCBI Taxonomy" id="4072"/>
    <lineage>
        <taxon>Eukaryota</taxon>
        <taxon>Viridiplantae</taxon>
        <taxon>Streptophyta</taxon>
        <taxon>Embryophyta</taxon>
        <taxon>Tracheophyta</taxon>
        <taxon>Spermatophyta</taxon>
        <taxon>Magnoliopsida</taxon>
        <taxon>eudicotyledons</taxon>
        <taxon>Gunneridae</taxon>
        <taxon>Pentapetalae</taxon>
        <taxon>asterids</taxon>
        <taxon>lamiids</taxon>
        <taxon>Solanales</taxon>
        <taxon>Solanaceae</taxon>
        <taxon>Solanoideae</taxon>
        <taxon>Capsiceae</taxon>
        <taxon>Capsicum</taxon>
    </lineage>
</organism>
<name>A0A2G3AFW5_CAPAN</name>
<reference evidence="16 17" key="1">
    <citation type="journal article" date="2014" name="Nat. Genet.">
        <title>Genome sequence of the hot pepper provides insights into the evolution of pungency in Capsicum species.</title>
        <authorList>
            <person name="Kim S."/>
            <person name="Park M."/>
            <person name="Yeom S.I."/>
            <person name="Kim Y.M."/>
            <person name="Lee J.M."/>
            <person name="Lee H.A."/>
            <person name="Seo E."/>
            <person name="Choi J."/>
            <person name="Cheong K."/>
            <person name="Kim K.T."/>
            <person name="Jung K."/>
            <person name="Lee G.W."/>
            <person name="Oh S.K."/>
            <person name="Bae C."/>
            <person name="Kim S.B."/>
            <person name="Lee H.Y."/>
            <person name="Kim S.Y."/>
            <person name="Kim M.S."/>
            <person name="Kang B.C."/>
            <person name="Jo Y.D."/>
            <person name="Yang H.B."/>
            <person name="Jeong H.J."/>
            <person name="Kang W.H."/>
            <person name="Kwon J.K."/>
            <person name="Shin C."/>
            <person name="Lim J.Y."/>
            <person name="Park J.H."/>
            <person name="Huh J.H."/>
            <person name="Kim J.S."/>
            <person name="Kim B.D."/>
            <person name="Cohen O."/>
            <person name="Paran I."/>
            <person name="Suh M.C."/>
            <person name="Lee S.B."/>
            <person name="Kim Y.K."/>
            <person name="Shin Y."/>
            <person name="Noh S.J."/>
            <person name="Park J."/>
            <person name="Seo Y.S."/>
            <person name="Kwon S.Y."/>
            <person name="Kim H.A."/>
            <person name="Park J.M."/>
            <person name="Kim H.J."/>
            <person name="Choi S.B."/>
            <person name="Bosland P.W."/>
            <person name="Reeves G."/>
            <person name="Jo S.H."/>
            <person name="Lee B.W."/>
            <person name="Cho H.T."/>
            <person name="Choi H.S."/>
            <person name="Lee M.S."/>
            <person name="Yu Y."/>
            <person name="Do Choi Y."/>
            <person name="Park B.S."/>
            <person name="van Deynze A."/>
            <person name="Ashrafi H."/>
            <person name="Hill T."/>
            <person name="Kim W.T."/>
            <person name="Pai H.S."/>
            <person name="Ahn H.K."/>
            <person name="Yeam I."/>
            <person name="Giovannoni J.J."/>
            <person name="Rose J.K."/>
            <person name="Sorensen I."/>
            <person name="Lee S.J."/>
            <person name="Kim R.W."/>
            <person name="Choi I.Y."/>
            <person name="Choi B.S."/>
            <person name="Lim J.S."/>
            <person name="Lee Y.H."/>
            <person name="Choi D."/>
        </authorList>
    </citation>
    <scope>NUCLEOTIDE SEQUENCE [LARGE SCALE GENOMIC DNA]</scope>
    <source>
        <strain evidence="17">cv. CM334</strain>
    </source>
</reference>
<dbReference type="InterPro" id="IPR047240">
    <property type="entry name" value="SANT_CDC5L_II"/>
</dbReference>
<dbReference type="InterPro" id="IPR047242">
    <property type="entry name" value="CDC5L/Cef1"/>
</dbReference>
<dbReference type="InterPro" id="IPR038765">
    <property type="entry name" value="Papain-like_cys_pep_sf"/>
</dbReference>
<dbReference type="Pfam" id="PF02902">
    <property type="entry name" value="Peptidase_C48"/>
    <property type="match status" value="1"/>
</dbReference>
<sequence length="325" mass="36972">MPQQWTIIAPILGCTSSQCIERYDKILDGEGWEREDDEKLLHLAKIMPQQWTIIASILGRTSSQCIECYDKLLDGENYDKLLPWEIESHPDQSKPAPPDPINMDDGEKKMLSHAPQIPDYELEAIEKIVYIDKAYVNYYDADAGNELATQDASAKIDEVADMEMTLINTIKGSSPRAGQPWHLIDEVFVPINCDGAFHWILAVIELKDRCIRVYDSMTSSRKRTQTSEIEKLVVMIPTYLQYNNFFEQKVPTNWTALTSYKGKTGSDHVSDIAQQESGSLDYGVFVVVYVKYLSEVLDIPSSKIDAYYHRSRYASLLCKYGSVKA</sequence>
<feature type="domain" description="HTH myb-type" evidence="15">
    <location>
        <begin position="24"/>
        <end position="65"/>
    </location>
</feature>
<feature type="domain" description="Ubiquitin-like protease family profile" evidence="14">
    <location>
        <begin position="115"/>
        <end position="293"/>
    </location>
</feature>
<accession>A0A2G3AFW5</accession>
<dbReference type="CDD" id="cd11659">
    <property type="entry name" value="SANT_CDC5_II"/>
    <property type="match status" value="1"/>
</dbReference>
<dbReference type="GO" id="GO:0000976">
    <property type="term" value="F:transcription cis-regulatory region binding"/>
    <property type="evidence" value="ECO:0007669"/>
    <property type="project" value="UniProtKB-ARBA"/>
</dbReference>
<keyword evidence="9" id="KW-0238">DNA-binding</keyword>
<dbReference type="GO" id="GO:0000398">
    <property type="term" value="P:mRNA splicing, via spliceosome"/>
    <property type="evidence" value="ECO:0000318"/>
    <property type="project" value="GO_Central"/>
</dbReference>
<keyword evidence="4" id="KW-0507">mRNA processing</keyword>
<dbReference type="PROSITE" id="PS50090">
    <property type="entry name" value="MYB_LIKE"/>
    <property type="match status" value="1"/>
</dbReference>
<dbReference type="Proteomes" id="UP000222542">
    <property type="component" value="Unassembled WGS sequence"/>
</dbReference>
<evidence type="ECO:0000256" key="12">
    <source>
        <dbReference type="SAM" id="MobiDB-lite"/>
    </source>
</evidence>
<proteinExistence type="inferred from homology"/>
<keyword evidence="11" id="KW-0539">Nucleus</keyword>
<comment type="similarity">
    <text evidence="2">Belongs to the peptidase C48 family.</text>
</comment>
<dbReference type="PANTHER" id="PTHR45885:SF1">
    <property type="entry name" value="CELL DIVISION CYCLE 5-LIKE PROTEIN"/>
    <property type="match status" value="1"/>
</dbReference>
<evidence type="ECO:0000256" key="3">
    <source>
        <dbReference type="ARBA" id="ARBA00010506"/>
    </source>
</evidence>
<keyword evidence="10" id="KW-0508">mRNA splicing</keyword>
<feature type="region of interest" description="Disordered" evidence="12">
    <location>
        <begin position="88"/>
        <end position="107"/>
    </location>
</feature>
<dbReference type="PANTHER" id="PTHR45885">
    <property type="entry name" value="CELL DIVISION CYCLE 5-LIKE PROTEIN"/>
    <property type="match status" value="1"/>
</dbReference>
<dbReference type="Gramene" id="PHT93117">
    <property type="protein sequence ID" value="PHT93117"/>
    <property type="gene ID" value="T459_00999"/>
</dbReference>
<evidence type="ECO:0000256" key="6">
    <source>
        <dbReference type="ARBA" id="ARBA00022728"/>
    </source>
</evidence>
<dbReference type="Pfam" id="PF13921">
    <property type="entry name" value="Myb_DNA-bind_6"/>
    <property type="match status" value="1"/>
</dbReference>
<dbReference type="GO" id="GO:0006508">
    <property type="term" value="P:proteolysis"/>
    <property type="evidence" value="ECO:0007669"/>
    <property type="project" value="UniProtKB-KW"/>
</dbReference>